<dbReference type="EMBL" id="JAHFYH010000052">
    <property type="protein sequence ID" value="KAH0217958.1"/>
    <property type="molecule type" value="Genomic_DNA"/>
</dbReference>
<reference evidence="1" key="2">
    <citation type="submission" date="2021-08" db="EMBL/GenBank/DDBJ databases">
        <authorList>
            <person name="Gostincar C."/>
            <person name="Sun X."/>
            <person name="Song Z."/>
            <person name="Gunde-Cimerman N."/>
        </authorList>
    </citation>
    <scope>NUCLEOTIDE SEQUENCE</scope>
    <source>
        <strain evidence="1">EXF-8016</strain>
    </source>
</reference>
<organism evidence="1 2">
    <name type="scientific">Aureobasidium melanogenum</name>
    <name type="common">Aureobasidium pullulans var. melanogenum</name>
    <dbReference type="NCBI Taxonomy" id="46634"/>
    <lineage>
        <taxon>Eukaryota</taxon>
        <taxon>Fungi</taxon>
        <taxon>Dikarya</taxon>
        <taxon>Ascomycota</taxon>
        <taxon>Pezizomycotina</taxon>
        <taxon>Dothideomycetes</taxon>
        <taxon>Dothideomycetidae</taxon>
        <taxon>Dothideales</taxon>
        <taxon>Saccotheciaceae</taxon>
        <taxon>Aureobasidium</taxon>
    </lineage>
</organism>
<sequence length="348" mass="38646">MQIKVIFKSGDIRQLGPNPVAAASKDHSLNEFLCQQTGSCLRGVFRSSPCLHIARRKFGPQYYPRHEFFGNGTGLSLQYFASTTVAGTPNEEKVRVIGKTDKDLIRFLDERCPTKAVKTLGMIILTTHTTLMRRTVSMTPEGHRDRKKLRSKGITLQETFEGRDKFSADVHDVDGEKIGWKDSWFKIDSRLRARFGMMFIDEAHQVQGIRTCTFRGLKDLCVSSPFFVSATLEINQVSDWTGFLRLLYQKEFKQLALTKSTMDEAEKAKEPTMRSSASVKSYCSLDASTSISPSTVATVTVVPSGGDLGVVDKQSWYWTVLGTGPLVRTASSRGGPVLDLGTGRPVLS</sequence>
<dbReference type="InterPro" id="IPR027417">
    <property type="entry name" value="P-loop_NTPase"/>
</dbReference>
<feature type="non-terminal residue" evidence="1">
    <location>
        <position position="348"/>
    </location>
</feature>
<protein>
    <submittedName>
        <fullName evidence="1">Uncharacterized protein</fullName>
    </submittedName>
</protein>
<reference evidence="1" key="1">
    <citation type="journal article" date="2021" name="J Fungi (Basel)">
        <title>Virulence traits and population genomics of the black yeast Aureobasidium melanogenum.</title>
        <authorList>
            <person name="Cernosa A."/>
            <person name="Sun X."/>
            <person name="Gostincar C."/>
            <person name="Fang C."/>
            <person name="Gunde-Cimerman N."/>
            <person name="Song Z."/>
        </authorList>
    </citation>
    <scope>NUCLEOTIDE SEQUENCE</scope>
    <source>
        <strain evidence="1">EXF-8016</strain>
    </source>
</reference>
<gene>
    <name evidence="1" type="ORF">KCV03_g6824</name>
</gene>
<name>A0A9P8GCR4_AURME</name>
<accession>A0A9P8GCR4</accession>
<dbReference type="SUPFAM" id="SSF52540">
    <property type="entry name" value="P-loop containing nucleoside triphosphate hydrolases"/>
    <property type="match status" value="1"/>
</dbReference>
<evidence type="ECO:0000313" key="2">
    <source>
        <dbReference type="Proteomes" id="UP000767238"/>
    </source>
</evidence>
<dbReference type="AlphaFoldDB" id="A0A9P8GCR4"/>
<dbReference type="Proteomes" id="UP000767238">
    <property type="component" value="Unassembled WGS sequence"/>
</dbReference>
<evidence type="ECO:0000313" key="1">
    <source>
        <dbReference type="EMBL" id="KAH0217958.1"/>
    </source>
</evidence>
<comment type="caution">
    <text evidence="1">The sequence shown here is derived from an EMBL/GenBank/DDBJ whole genome shotgun (WGS) entry which is preliminary data.</text>
</comment>
<proteinExistence type="predicted"/>